<evidence type="ECO:0000313" key="2">
    <source>
        <dbReference type="Proteomes" id="UP000297777"/>
    </source>
</evidence>
<dbReference type="AlphaFoldDB" id="A0A4Z1EHG0"/>
<organism evidence="1 2">
    <name type="scientific">Botrytis tulipae</name>
    <dbReference type="NCBI Taxonomy" id="87230"/>
    <lineage>
        <taxon>Eukaryota</taxon>
        <taxon>Fungi</taxon>
        <taxon>Dikarya</taxon>
        <taxon>Ascomycota</taxon>
        <taxon>Pezizomycotina</taxon>
        <taxon>Leotiomycetes</taxon>
        <taxon>Helotiales</taxon>
        <taxon>Sclerotiniaceae</taxon>
        <taxon>Botrytis</taxon>
    </lineage>
</organism>
<evidence type="ECO:0000313" key="1">
    <source>
        <dbReference type="EMBL" id="TGO08607.1"/>
    </source>
</evidence>
<proteinExistence type="predicted"/>
<protein>
    <submittedName>
        <fullName evidence="1">Uncharacterized protein</fullName>
    </submittedName>
</protein>
<keyword evidence="2" id="KW-1185">Reference proteome</keyword>
<sequence length="81" mass="9050">MSCVVSMTSRKNYKQVQSGDADPMLPRGRKIDIVTTPLIEGLKEAMFLSSGFPAKQSANFIIIKETKEIVKKRKQHSKANP</sequence>
<accession>A0A4Z1EHG0</accession>
<dbReference type="Proteomes" id="UP000297777">
    <property type="component" value="Unassembled WGS sequence"/>
</dbReference>
<name>A0A4Z1EHG0_9HELO</name>
<dbReference type="EMBL" id="PQXH01000201">
    <property type="protein sequence ID" value="TGO08607.1"/>
    <property type="molecule type" value="Genomic_DNA"/>
</dbReference>
<comment type="caution">
    <text evidence="1">The sequence shown here is derived from an EMBL/GenBank/DDBJ whole genome shotgun (WGS) entry which is preliminary data.</text>
</comment>
<reference evidence="1 2" key="1">
    <citation type="submission" date="2017-12" db="EMBL/GenBank/DDBJ databases">
        <title>Comparative genomics of Botrytis spp.</title>
        <authorList>
            <person name="Valero-Jimenez C.A."/>
            <person name="Tapia P."/>
            <person name="Veloso J."/>
            <person name="Silva-Moreno E."/>
            <person name="Staats M."/>
            <person name="Valdes J.H."/>
            <person name="Van Kan J.A.L."/>
        </authorList>
    </citation>
    <scope>NUCLEOTIDE SEQUENCE [LARGE SCALE GENOMIC DNA]</scope>
    <source>
        <strain evidence="1 2">Bt9001</strain>
    </source>
</reference>
<gene>
    <name evidence="1" type="ORF">BTUL_0201g00220</name>
</gene>
<dbReference type="OrthoDB" id="10353133at2759"/>